<dbReference type="InterPro" id="IPR020846">
    <property type="entry name" value="MFS_dom"/>
</dbReference>
<keyword evidence="5 7" id="KW-1133">Transmembrane helix</keyword>
<accession>A0A0D4C231</accession>
<evidence type="ECO:0000313" key="9">
    <source>
        <dbReference type="EMBL" id="AJT42732.1"/>
    </source>
</evidence>
<evidence type="ECO:0000256" key="7">
    <source>
        <dbReference type="SAM" id="Phobius"/>
    </source>
</evidence>
<dbReference type="Gene3D" id="1.20.1250.20">
    <property type="entry name" value="MFS general substrate transporter like domains"/>
    <property type="match status" value="1"/>
</dbReference>
<dbReference type="SUPFAM" id="SSF103473">
    <property type="entry name" value="MFS general substrate transporter"/>
    <property type="match status" value="1"/>
</dbReference>
<dbReference type="GO" id="GO:0022857">
    <property type="term" value="F:transmembrane transporter activity"/>
    <property type="evidence" value="ECO:0007669"/>
    <property type="project" value="InterPro"/>
</dbReference>
<evidence type="ECO:0000259" key="8">
    <source>
        <dbReference type="PROSITE" id="PS50850"/>
    </source>
</evidence>
<feature type="transmembrane region" description="Helical" evidence="7">
    <location>
        <begin position="207"/>
        <end position="232"/>
    </location>
</feature>
<dbReference type="AlphaFoldDB" id="A0A0D4C231"/>
<feature type="transmembrane region" description="Helical" evidence="7">
    <location>
        <begin position="12"/>
        <end position="31"/>
    </location>
</feature>
<comment type="subcellular location">
    <subcellularLocation>
        <location evidence="1">Cell membrane</location>
        <topology evidence="1">Multi-pass membrane protein</topology>
    </subcellularLocation>
</comment>
<evidence type="ECO:0000256" key="5">
    <source>
        <dbReference type="ARBA" id="ARBA00022989"/>
    </source>
</evidence>
<keyword evidence="2" id="KW-0813">Transport</keyword>
<name>A0A0D4C231_9MICC</name>
<dbReference type="PROSITE" id="PS50850">
    <property type="entry name" value="MFS"/>
    <property type="match status" value="1"/>
</dbReference>
<dbReference type="InterPro" id="IPR011701">
    <property type="entry name" value="MFS"/>
</dbReference>
<feature type="transmembrane region" description="Helical" evidence="7">
    <location>
        <begin position="74"/>
        <end position="93"/>
    </location>
</feature>
<dbReference type="Proteomes" id="UP000061839">
    <property type="component" value="Chromosome"/>
</dbReference>
<keyword evidence="6 7" id="KW-0472">Membrane</keyword>
<feature type="domain" description="Major facilitator superfamily (MFS) profile" evidence="8">
    <location>
        <begin position="1"/>
        <end position="189"/>
    </location>
</feature>
<sequence length="392" mass="40641">MRPPAGQIGSILTIVTMVHTLGQGTWLALNAVYVTQIIGLSAVQFGLGVSTAAAVTLALSAPMGHLADRLGPRTVQVISFILLAPAILLLLFVNDVYSYVAVMAYYAVAYAASRSARKAMIAGALPAQTRVAGRAYLRAASNVSVAIGAALAGLVLASQDPAIFRLAIILIAASFVATGLISLRLPKVPGQPKKPGASVAVLRDVRYLAFSILDGLLTSHAMLLEIAIPLWIVGHTDAPIWMITVVLLVNTAIVVCFQVRASRGVEGPYSAARADRQGGLLVALACLVIAVSTASNGIVTILILLAGALVHAVGELRQAVGSWGVSFDLAPPDQAGQYLGTHAMGADIAKMVAPAVIAWAILDHGAAGWIWLAVCYALCAIAIPFVVGRRPV</sequence>
<dbReference type="GO" id="GO:0005886">
    <property type="term" value="C:plasma membrane"/>
    <property type="evidence" value="ECO:0007669"/>
    <property type="project" value="UniProtKB-SubCell"/>
</dbReference>
<evidence type="ECO:0000256" key="1">
    <source>
        <dbReference type="ARBA" id="ARBA00004651"/>
    </source>
</evidence>
<evidence type="ECO:0000256" key="2">
    <source>
        <dbReference type="ARBA" id="ARBA00022448"/>
    </source>
</evidence>
<proteinExistence type="predicted"/>
<feature type="transmembrane region" description="Helical" evidence="7">
    <location>
        <begin position="238"/>
        <end position="259"/>
    </location>
</feature>
<keyword evidence="10" id="KW-1185">Reference proteome</keyword>
<dbReference type="InterPro" id="IPR050171">
    <property type="entry name" value="MFS_Transporters"/>
</dbReference>
<evidence type="ECO:0000256" key="6">
    <source>
        <dbReference type="ARBA" id="ARBA00023136"/>
    </source>
</evidence>
<feature type="transmembrane region" description="Helical" evidence="7">
    <location>
        <begin position="37"/>
        <end position="62"/>
    </location>
</feature>
<gene>
    <name evidence="9" type="ORF">UM93_00145</name>
</gene>
<dbReference type="EMBL" id="CP011005">
    <property type="protein sequence ID" value="AJT42732.1"/>
    <property type="molecule type" value="Genomic_DNA"/>
</dbReference>
<keyword evidence="4 7" id="KW-0812">Transmembrane</keyword>
<evidence type="ECO:0000256" key="3">
    <source>
        <dbReference type="ARBA" id="ARBA00022475"/>
    </source>
</evidence>
<keyword evidence="3" id="KW-1003">Cell membrane</keyword>
<feature type="transmembrane region" description="Helical" evidence="7">
    <location>
        <begin position="163"/>
        <end position="186"/>
    </location>
</feature>
<dbReference type="HOGENOM" id="CLU_001265_60_5_11"/>
<dbReference type="PANTHER" id="PTHR23517:SF2">
    <property type="entry name" value="MULTIDRUG RESISTANCE PROTEIN MDTH"/>
    <property type="match status" value="1"/>
</dbReference>
<protein>
    <submittedName>
        <fullName evidence="9">MFS transporter</fullName>
    </submittedName>
</protein>
<dbReference type="STRING" id="1618207.UM93_00145"/>
<dbReference type="PANTHER" id="PTHR23517">
    <property type="entry name" value="RESISTANCE PROTEIN MDTM, PUTATIVE-RELATED-RELATED"/>
    <property type="match status" value="1"/>
</dbReference>
<feature type="transmembrane region" description="Helical" evidence="7">
    <location>
        <begin position="136"/>
        <end position="157"/>
    </location>
</feature>
<evidence type="ECO:0000256" key="4">
    <source>
        <dbReference type="ARBA" id="ARBA00022692"/>
    </source>
</evidence>
<dbReference type="PATRIC" id="fig|1618207.4.peg.31"/>
<feature type="transmembrane region" description="Helical" evidence="7">
    <location>
        <begin position="369"/>
        <end position="387"/>
    </location>
</feature>
<reference evidence="9 10" key="1">
    <citation type="journal article" date="2015" name="Genome Announc.">
        <title>Complete Genome Sequencing of Protease-Producing Novel Arthrobacter sp. Strain IHBB 11108 Using PacBio Single-Molecule Real-Time Sequencing Technology.</title>
        <authorList>
            <person name="Kiran S."/>
            <person name="Swarnkar M.K."/>
            <person name="Pal M."/>
            <person name="Thakur R."/>
            <person name="Tewari R."/>
            <person name="Singh A.K."/>
            <person name="Gulati A."/>
        </authorList>
    </citation>
    <scope>NUCLEOTIDE SEQUENCE [LARGE SCALE GENOMIC DNA]</scope>
    <source>
        <strain evidence="9 10">IHBB 11108</strain>
    </source>
</reference>
<dbReference type="InterPro" id="IPR036259">
    <property type="entry name" value="MFS_trans_sf"/>
</dbReference>
<organism evidence="9 10">
    <name type="scientific">Psychromicrobium lacuslunae</name>
    <dbReference type="NCBI Taxonomy" id="1618207"/>
    <lineage>
        <taxon>Bacteria</taxon>
        <taxon>Bacillati</taxon>
        <taxon>Actinomycetota</taxon>
        <taxon>Actinomycetes</taxon>
        <taxon>Micrococcales</taxon>
        <taxon>Micrococcaceae</taxon>
        <taxon>Psychromicrobium</taxon>
    </lineage>
</organism>
<evidence type="ECO:0000313" key="10">
    <source>
        <dbReference type="Proteomes" id="UP000061839"/>
    </source>
</evidence>
<feature type="transmembrane region" description="Helical" evidence="7">
    <location>
        <begin position="280"/>
        <end position="313"/>
    </location>
</feature>
<dbReference type="Pfam" id="PF07690">
    <property type="entry name" value="MFS_1"/>
    <property type="match status" value="1"/>
</dbReference>
<dbReference type="KEGG" id="ari:UM93_00145"/>